<accession>A0A5C8PGP8</accession>
<evidence type="ECO:0000259" key="2">
    <source>
        <dbReference type="Pfam" id="PF25917"/>
    </source>
</evidence>
<dbReference type="Pfam" id="PF25917">
    <property type="entry name" value="BSH_RND"/>
    <property type="match status" value="1"/>
</dbReference>
<sequence>MAAPSVSRGGALMRIRRTLLLVGVAAVAIAGGTAGAVMWRSTTAAASKPPATADAAASPRPARVQAVAFRTETRRMTLAGVVTPRIETNLGFRVAGKIVAREVDVGARVSTGQVLARLDPNDLGLARDNAAAALVAAEAEDARARADLERYAGLRGSAAFVAQTYDQRLSTANAAKARLDQARAQLATAENNLGYAALVADAAGVVTGLSMEVGQVVSAGQQVARLARTEELEILVNIPEQRLGFVSEATDVAFELWAQPGASFKARLRELAPAADPATRTYAARFALLERPPVTALGMTATLALERRSDERVAELPITAIFQQGAAPAVWVVDPATGAVALRPVTILRWRDDTALIAAGVSDGELVVTAGVHKLDAGQRVTPRPAGTSLARNQAGG</sequence>
<comment type="similarity">
    <text evidence="1">Belongs to the membrane fusion protein (MFP) (TC 8.A.1) family.</text>
</comment>
<reference evidence="4 5" key="1">
    <citation type="submission" date="2019-06" db="EMBL/GenBank/DDBJ databases">
        <title>New taxonomy in bacterial strain CC-CFT640, isolated from vineyard.</title>
        <authorList>
            <person name="Lin S.-Y."/>
            <person name="Tsai C.-F."/>
            <person name="Young C.-C."/>
        </authorList>
    </citation>
    <scope>NUCLEOTIDE SEQUENCE [LARGE SCALE GENOMIC DNA]</scope>
    <source>
        <strain evidence="4 5">CC-CFT640</strain>
    </source>
</reference>
<organism evidence="4 5">
    <name type="scientific">Vineibacter terrae</name>
    <dbReference type="NCBI Taxonomy" id="2586908"/>
    <lineage>
        <taxon>Bacteria</taxon>
        <taxon>Pseudomonadati</taxon>
        <taxon>Pseudomonadota</taxon>
        <taxon>Alphaproteobacteria</taxon>
        <taxon>Hyphomicrobiales</taxon>
        <taxon>Vineibacter</taxon>
    </lineage>
</organism>
<dbReference type="AlphaFoldDB" id="A0A5C8PGP8"/>
<comment type="caution">
    <text evidence="4">The sequence shown here is derived from an EMBL/GenBank/DDBJ whole genome shotgun (WGS) entry which is preliminary data.</text>
</comment>
<dbReference type="GO" id="GO:1990281">
    <property type="term" value="C:efflux pump complex"/>
    <property type="evidence" value="ECO:0007669"/>
    <property type="project" value="TreeGrafter"/>
</dbReference>
<dbReference type="Pfam" id="PF25954">
    <property type="entry name" value="Beta-barrel_RND_2"/>
    <property type="match status" value="1"/>
</dbReference>
<dbReference type="Gene3D" id="1.10.287.470">
    <property type="entry name" value="Helix hairpin bin"/>
    <property type="match status" value="1"/>
</dbReference>
<evidence type="ECO:0000313" key="4">
    <source>
        <dbReference type="EMBL" id="TXL72961.1"/>
    </source>
</evidence>
<dbReference type="Gene3D" id="2.40.420.20">
    <property type="match status" value="1"/>
</dbReference>
<dbReference type="SUPFAM" id="SSF111369">
    <property type="entry name" value="HlyD-like secretion proteins"/>
    <property type="match status" value="1"/>
</dbReference>
<dbReference type="NCBIfam" id="TIGR01730">
    <property type="entry name" value="RND_mfp"/>
    <property type="match status" value="1"/>
</dbReference>
<evidence type="ECO:0000259" key="3">
    <source>
        <dbReference type="Pfam" id="PF25954"/>
    </source>
</evidence>
<dbReference type="OrthoDB" id="9813967at2"/>
<dbReference type="InterPro" id="IPR006143">
    <property type="entry name" value="RND_pump_MFP"/>
</dbReference>
<dbReference type="Gene3D" id="2.40.30.170">
    <property type="match status" value="1"/>
</dbReference>
<protein>
    <submittedName>
        <fullName evidence="4">Efflux RND transporter periplasmic adaptor subunit</fullName>
    </submittedName>
</protein>
<dbReference type="PANTHER" id="PTHR30469:SF18">
    <property type="entry name" value="RESISTANCE-NODULATION-CELL DIVISION (RND) EFFLUX MEMBRANE FUSION PROTEIN-RELATED"/>
    <property type="match status" value="1"/>
</dbReference>
<dbReference type="PANTHER" id="PTHR30469">
    <property type="entry name" value="MULTIDRUG RESISTANCE PROTEIN MDTA"/>
    <property type="match status" value="1"/>
</dbReference>
<dbReference type="InterPro" id="IPR058792">
    <property type="entry name" value="Beta-barrel_RND_2"/>
</dbReference>
<feature type="domain" description="CusB-like beta-barrel" evidence="3">
    <location>
        <begin position="236"/>
        <end position="307"/>
    </location>
</feature>
<dbReference type="Gene3D" id="2.40.50.100">
    <property type="match status" value="1"/>
</dbReference>
<keyword evidence="5" id="KW-1185">Reference proteome</keyword>
<dbReference type="InterPro" id="IPR058625">
    <property type="entry name" value="MdtA-like_BSH"/>
</dbReference>
<dbReference type="EMBL" id="VDUZ01000029">
    <property type="protein sequence ID" value="TXL72961.1"/>
    <property type="molecule type" value="Genomic_DNA"/>
</dbReference>
<gene>
    <name evidence="4" type="ORF">FHP25_23565</name>
</gene>
<name>A0A5C8PGP8_9HYPH</name>
<dbReference type="GO" id="GO:0015562">
    <property type="term" value="F:efflux transmembrane transporter activity"/>
    <property type="evidence" value="ECO:0007669"/>
    <property type="project" value="TreeGrafter"/>
</dbReference>
<feature type="domain" description="Multidrug resistance protein MdtA-like barrel-sandwich hybrid" evidence="2">
    <location>
        <begin position="91"/>
        <end position="224"/>
    </location>
</feature>
<proteinExistence type="inferred from homology"/>
<dbReference type="Proteomes" id="UP000321638">
    <property type="component" value="Unassembled WGS sequence"/>
</dbReference>
<evidence type="ECO:0000313" key="5">
    <source>
        <dbReference type="Proteomes" id="UP000321638"/>
    </source>
</evidence>
<evidence type="ECO:0000256" key="1">
    <source>
        <dbReference type="ARBA" id="ARBA00009477"/>
    </source>
</evidence>